<dbReference type="Proteomes" id="UP000318126">
    <property type="component" value="Unassembled WGS sequence"/>
</dbReference>
<protein>
    <submittedName>
        <fullName evidence="2">Uncharacterized protein</fullName>
    </submittedName>
</protein>
<gene>
    <name evidence="2" type="ORF">FN961_02270</name>
</gene>
<keyword evidence="3" id="KW-1185">Reference proteome</keyword>
<sequence>MTTERATIASVFNHLVDLFKSLPNVAAPNLNWIKVDDNFSLTQSHVDHLTFLYQNRWAFNEFDIEIDYAAVCDWSVGANCTKINLTLKSDDSGNRMCFVQSEQELISKFSVQLARGAALPTLFYVINSEHQSNVDETTLLLSKLEMIQEWLSLFRNVADIVNVSNKGESQYFILKTDEDKFVKPFEFSVAITEELLSLDISPIGDFKALINSEGRQDLNIEEKRNFFKLAFVELLKKLTIETPQREYVLLVFENIERLKTSYDEHYEVFIHNFALSEFHDKVEEKYFEYAEKIQAVLGDIQTKIYAIPAVLIGMGMLAKVNTFEAYVFVVGGIFFTSLFTHWMLCDQIARLSQITDSMEFVFKKLSSKGAERLKYEEVVQDISTMKRKLEKSIEKRKHRLLWYIFYSWFPLVITVVLVLIKYSDKLLKLSLDFLL</sequence>
<dbReference type="RefSeq" id="WP_143562927.1">
    <property type="nucleotide sequence ID" value="NZ_BMPL01000002.1"/>
</dbReference>
<comment type="caution">
    <text evidence="2">The sequence shown here is derived from an EMBL/GenBank/DDBJ whole genome shotgun (WGS) entry which is preliminary data.</text>
</comment>
<dbReference type="EMBL" id="VKGK01000002">
    <property type="protein sequence ID" value="TRY15830.1"/>
    <property type="molecule type" value="Genomic_DNA"/>
</dbReference>
<proteinExistence type="predicted"/>
<evidence type="ECO:0000313" key="2">
    <source>
        <dbReference type="EMBL" id="TRY15830.1"/>
    </source>
</evidence>
<organism evidence="2 3">
    <name type="scientific">Shewanella hanedai</name>
    <name type="common">Alteromonas hanedai</name>
    <dbReference type="NCBI Taxonomy" id="25"/>
    <lineage>
        <taxon>Bacteria</taxon>
        <taxon>Pseudomonadati</taxon>
        <taxon>Pseudomonadota</taxon>
        <taxon>Gammaproteobacteria</taxon>
        <taxon>Alteromonadales</taxon>
        <taxon>Shewanellaceae</taxon>
        <taxon>Shewanella</taxon>
    </lineage>
</organism>
<evidence type="ECO:0000313" key="3">
    <source>
        <dbReference type="Proteomes" id="UP000318126"/>
    </source>
</evidence>
<dbReference type="AlphaFoldDB" id="A0A553JTR6"/>
<keyword evidence="1" id="KW-1133">Transmembrane helix</keyword>
<keyword evidence="1" id="KW-0812">Transmembrane</keyword>
<keyword evidence="1" id="KW-0472">Membrane</keyword>
<name>A0A553JTR6_SHEHA</name>
<evidence type="ECO:0000256" key="1">
    <source>
        <dbReference type="SAM" id="Phobius"/>
    </source>
</evidence>
<accession>A0A553JTR6</accession>
<dbReference type="OrthoDB" id="6272731at2"/>
<feature type="transmembrane region" description="Helical" evidence="1">
    <location>
        <begin position="325"/>
        <end position="344"/>
    </location>
</feature>
<reference evidence="3" key="1">
    <citation type="submission" date="2019-07" db="EMBL/GenBank/DDBJ databases">
        <title>Shewanella sp. YLB-08 draft genomic sequence.</title>
        <authorList>
            <person name="Yu L."/>
        </authorList>
    </citation>
    <scope>NUCLEOTIDE SEQUENCE [LARGE SCALE GENOMIC DNA]</scope>
    <source>
        <strain evidence="3">JCM 20706</strain>
    </source>
</reference>
<feature type="transmembrane region" description="Helical" evidence="1">
    <location>
        <begin position="400"/>
        <end position="420"/>
    </location>
</feature>